<dbReference type="EMBL" id="RCMG01000719">
    <property type="protein sequence ID" value="KAG2850054.1"/>
    <property type="molecule type" value="Genomic_DNA"/>
</dbReference>
<evidence type="ECO:0000256" key="1">
    <source>
        <dbReference type="SAM" id="Phobius"/>
    </source>
</evidence>
<name>A0A8T0YT17_9STRA</name>
<sequence>MLTTFGEQRGWEPIGRGTQLAAKDPEYVSLQPAFYTAGEMHFVILLLAIGRIIVVTYFFYICTLDFIFVPGILTWLAIIHKSARKMARGKRLSDDERAMIVNAYKFFLKGRQEDGRVGGRTRELVHQCLGTPTSTVALIWRAYKTREGADTSEAQVAEERRGRPRSYEDEDIVPAVHNYVNKCNKDRQPIIAQSVSAEVERLTSIKIHQ</sequence>
<feature type="transmembrane region" description="Helical" evidence="1">
    <location>
        <begin position="66"/>
        <end position="83"/>
    </location>
</feature>
<organism evidence="2 3">
    <name type="scientific">Phytophthora cactorum</name>
    <dbReference type="NCBI Taxonomy" id="29920"/>
    <lineage>
        <taxon>Eukaryota</taxon>
        <taxon>Sar</taxon>
        <taxon>Stramenopiles</taxon>
        <taxon>Oomycota</taxon>
        <taxon>Peronosporomycetes</taxon>
        <taxon>Peronosporales</taxon>
        <taxon>Peronosporaceae</taxon>
        <taxon>Phytophthora</taxon>
    </lineage>
</organism>
<evidence type="ECO:0000313" key="2">
    <source>
        <dbReference type="EMBL" id="KAG2850054.1"/>
    </source>
</evidence>
<protein>
    <submittedName>
        <fullName evidence="2">Uncharacterized protein</fullName>
    </submittedName>
</protein>
<accession>A0A8T0YT17</accession>
<evidence type="ECO:0000313" key="3">
    <source>
        <dbReference type="Proteomes" id="UP000735874"/>
    </source>
</evidence>
<reference evidence="2" key="1">
    <citation type="submission" date="2018-10" db="EMBL/GenBank/DDBJ databases">
        <title>Effector identification in a new, highly contiguous assembly of the strawberry crown rot pathogen Phytophthora cactorum.</title>
        <authorList>
            <person name="Armitage A.D."/>
            <person name="Nellist C.F."/>
            <person name="Bates H."/>
            <person name="Vickerstaff R.J."/>
            <person name="Harrison R.J."/>
        </authorList>
    </citation>
    <scope>NUCLEOTIDE SEQUENCE</scope>
    <source>
        <strain evidence="2">15-7</strain>
    </source>
</reference>
<dbReference type="VEuPathDB" id="FungiDB:PC110_g20449"/>
<keyword evidence="1" id="KW-0472">Membrane</keyword>
<feature type="transmembrane region" description="Helical" evidence="1">
    <location>
        <begin position="42"/>
        <end position="60"/>
    </location>
</feature>
<comment type="caution">
    <text evidence="2">The sequence shown here is derived from an EMBL/GenBank/DDBJ whole genome shotgun (WGS) entry which is preliminary data.</text>
</comment>
<proteinExistence type="predicted"/>
<keyword evidence="1" id="KW-0812">Transmembrane</keyword>
<dbReference type="AlphaFoldDB" id="A0A8T0YT17"/>
<keyword evidence="1" id="KW-1133">Transmembrane helix</keyword>
<dbReference type="Proteomes" id="UP000735874">
    <property type="component" value="Unassembled WGS sequence"/>
</dbReference>
<gene>
    <name evidence="2" type="ORF">PC113_g17121</name>
</gene>